<accession>A0A2P5XF89</accession>
<gene>
    <name evidence="2" type="ORF">GOBAR_AA18691</name>
</gene>
<dbReference type="AlphaFoldDB" id="A0A2P5XF89"/>
<dbReference type="EMBL" id="KZ665013">
    <property type="protein sequence ID" value="PPS01972.1"/>
    <property type="molecule type" value="Genomic_DNA"/>
</dbReference>
<evidence type="ECO:0000313" key="2">
    <source>
        <dbReference type="EMBL" id="PPS01972.1"/>
    </source>
</evidence>
<protein>
    <submittedName>
        <fullName evidence="2">Uncharacterized protein</fullName>
    </submittedName>
</protein>
<proteinExistence type="predicted"/>
<sequence length="141" mass="15888">MADAIRALLTIDPCELFFGIIESMYLELTMELCSTFHLQTVILWCMSHGHVIDLAYFISLAIQHQTKRHRKGSSPLSPTGIEEPTLPNIVSPNLLRMRPTRTFLICPPQHKDPLTQPPPPSRPVHAAASYAGISERLTRFE</sequence>
<feature type="region of interest" description="Disordered" evidence="1">
    <location>
        <begin position="109"/>
        <end position="128"/>
    </location>
</feature>
<name>A0A2P5XF89_GOSBA</name>
<reference evidence="2 3" key="1">
    <citation type="submission" date="2015-01" db="EMBL/GenBank/DDBJ databases">
        <title>Genome of allotetraploid Gossypium barbadense reveals genomic plasticity and fiber elongation in cotton evolution.</title>
        <authorList>
            <person name="Chen X."/>
            <person name="Liu X."/>
            <person name="Zhao B."/>
            <person name="Zheng H."/>
            <person name="Hu Y."/>
            <person name="Lu G."/>
            <person name="Yang C."/>
            <person name="Chen J."/>
            <person name="Shan C."/>
            <person name="Zhang L."/>
            <person name="Zhou Y."/>
            <person name="Wang L."/>
            <person name="Guo W."/>
            <person name="Bai Y."/>
            <person name="Ruan J."/>
            <person name="Shangguan X."/>
            <person name="Mao Y."/>
            <person name="Jiang J."/>
            <person name="Zhu Y."/>
            <person name="Lei J."/>
            <person name="Kang H."/>
            <person name="Chen S."/>
            <person name="He X."/>
            <person name="Wang R."/>
            <person name="Wang Y."/>
            <person name="Chen J."/>
            <person name="Wang L."/>
            <person name="Yu S."/>
            <person name="Wang B."/>
            <person name="Wei J."/>
            <person name="Song S."/>
            <person name="Lu X."/>
            <person name="Gao Z."/>
            <person name="Gu W."/>
            <person name="Deng X."/>
            <person name="Ma D."/>
            <person name="Wang S."/>
            <person name="Liang W."/>
            <person name="Fang L."/>
            <person name="Cai C."/>
            <person name="Zhu X."/>
            <person name="Zhou B."/>
            <person name="Zhang Y."/>
            <person name="Chen Z."/>
            <person name="Xu S."/>
            <person name="Zhu R."/>
            <person name="Wang S."/>
            <person name="Zhang T."/>
            <person name="Zhao G."/>
        </authorList>
    </citation>
    <scope>NUCLEOTIDE SEQUENCE [LARGE SCALE GENOMIC DNA]</scope>
    <source>
        <strain evidence="3">cv. Xinhai21</strain>
        <tissue evidence="2">Leaf</tissue>
    </source>
</reference>
<evidence type="ECO:0000256" key="1">
    <source>
        <dbReference type="SAM" id="MobiDB-lite"/>
    </source>
</evidence>
<evidence type="ECO:0000313" key="3">
    <source>
        <dbReference type="Proteomes" id="UP000239757"/>
    </source>
</evidence>
<dbReference type="Proteomes" id="UP000239757">
    <property type="component" value="Unassembled WGS sequence"/>
</dbReference>
<organism evidence="2 3">
    <name type="scientific">Gossypium barbadense</name>
    <name type="common">Sea Island cotton</name>
    <name type="synonym">Hibiscus barbadensis</name>
    <dbReference type="NCBI Taxonomy" id="3634"/>
    <lineage>
        <taxon>Eukaryota</taxon>
        <taxon>Viridiplantae</taxon>
        <taxon>Streptophyta</taxon>
        <taxon>Embryophyta</taxon>
        <taxon>Tracheophyta</taxon>
        <taxon>Spermatophyta</taxon>
        <taxon>Magnoliopsida</taxon>
        <taxon>eudicotyledons</taxon>
        <taxon>Gunneridae</taxon>
        <taxon>Pentapetalae</taxon>
        <taxon>rosids</taxon>
        <taxon>malvids</taxon>
        <taxon>Malvales</taxon>
        <taxon>Malvaceae</taxon>
        <taxon>Malvoideae</taxon>
        <taxon>Gossypium</taxon>
    </lineage>
</organism>